<keyword evidence="2" id="KW-1185">Reference proteome</keyword>
<dbReference type="EnsemblBacteria" id="CAD76061">
    <property type="protein sequence ID" value="CAD76061"/>
    <property type="gene ID" value="RB9058"/>
</dbReference>
<dbReference type="AlphaFoldDB" id="Q7UM56"/>
<dbReference type="HOGENOM" id="CLU_2846927_0_0_0"/>
<reference evidence="1 2" key="1">
    <citation type="journal article" date="2003" name="Proc. Natl. Acad. Sci. U.S.A.">
        <title>Complete genome sequence of the marine planctomycete Pirellula sp. strain 1.</title>
        <authorList>
            <person name="Gloeckner F.O."/>
            <person name="Kube M."/>
            <person name="Bauer M."/>
            <person name="Teeling H."/>
            <person name="Lombardot T."/>
            <person name="Ludwig W."/>
            <person name="Gade D."/>
            <person name="Beck A."/>
            <person name="Borzym K."/>
            <person name="Heitmann K."/>
            <person name="Rabus R."/>
            <person name="Schlesner H."/>
            <person name="Amann R."/>
            <person name="Reinhardt R."/>
        </authorList>
    </citation>
    <scope>NUCLEOTIDE SEQUENCE [LARGE SCALE GENOMIC DNA]</scope>
    <source>
        <strain evidence="2">DSM 10527 / NCIMB 13988 / SH1</strain>
    </source>
</reference>
<gene>
    <name evidence="1" type="ordered locus">RB9058</name>
</gene>
<organism evidence="1 2">
    <name type="scientific">Rhodopirellula baltica (strain DSM 10527 / NCIMB 13988 / SH1)</name>
    <dbReference type="NCBI Taxonomy" id="243090"/>
    <lineage>
        <taxon>Bacteria</taxon>
        <taxon>Pseudomonadati</taxon>
        <taxon>Planctomycetota</taxon>
        <taxon>Planctomycetia</taxon>
        <taxon>Pirellulales</taxon>
        <taxon>Pirellulaceae</taxon>
        <taxon>Rhodopirellula</taxon>
    </lineage>
</organism>
<dbReference type="KEGG" id="rba:RB9058"/>
<sequence>MMRCRFHLTNAGGQMNGDVDRTLRRGKASLCAKALARVPGWDLAYGRAAIHRLDLGTRSGDIPSS</sequence>
<keyword evidence="1" id="KW-0238">DNA-binding</keyword>
<evidence type="ECO:0000313" key="2">
    <source>
        <dbReference type="Proteomes" id="UP000001025"/>
    </source>
</evidence>
<name>Q7UM56_RHOBA</name>
<dbReference type="EMBL" id="BX294148">
    <property type="protein sequence ID" value="CAD76061.1"/>
    <property type="molecule type" value="Genomic_DNA"/>
</dbReference>
<accession>Q7UM56</accession>
<dbReference type="PATRIC" id="fig|243090.15.peg.4337"/>
<dbReference type="STRING" id="243090.RB9058"/>
<protein>
    <submittedName>
        <fullName evidence="1">Similar to DNA-binding protein</fullName>
    </submittedName>
</protein>
<dbReference type="Proteomes" id="UP000001025">
    <property type="component" value="Chromosome"/>
</dbReference>
<dbReference type="InParanoid" id="Q7UM56"/>
<proteinExistence type="predicted"/>
<evidence type="ECO:0000313" key="1">
    <source>
        <dbReference type="EMBL" id="CAD76061.1"/>
    </source>
</evidence>
<dbReference type="GO" id="GO:0003677">
    <property type="term" value="F:DNA binding"/>
    <property type="evidence" value="ECO:0007669"/>
    <property type="project" value="UniProtKB-KW"/>
</dbReference>